<dbReference type="GO" id="GO:0055085">
    <property type="term" value="P:transmembrane transport"/>
    <property type="evidence" value="ECO:0007669"/>
    <property type="project" value="UniProtKB-ARBA"/>
</dbReference>
<protein>
    <submittedName>
        <fullName evidence="6">Sugar ABC transporter substrate-binding protein</fullName>
    </submittedName>
</protein>
<evidence type="ECO:0000256" key="2">
    <source>
        <dbReference type="ARBA" id="ARBA00007639"/>
    </source>
</evidence>
<dbReference type="RefSeq" id="WP_189772855.1">
    <property type="nucleotide sequence ID" value="NZ_BNCK01000008.1"/>
</dbReference>
<comment type="subcellular location">
    <subcellularLocation>
        <location evidence="1">Cell envelope</location>
    </subcellularLocation>
</comment>
<comment type="similarity">
    <text evidence="2">Belongs to the bacterial solute-binding protein 2 family.</text>
</comment>
<dbReference type="PANTHER" id="PTHR46847">
    <property type="entry name" value="D-ALLOSE-BINDING PERIPLASMIC PROTEIN-RELATED"/>
    <property type="match status" value="1"/>
</dbReference>
<accession>A0A919EMV9</accession>
<evidence type="ECO:0000259" key="5">
    <source>
        <dbReference type="Pfam" id="PF13407"/>
    </source>
</evidence>
<dbReference type="InterPro" id="IPR028082">
    <property type="entry name" value="Peripla_BP_I"/>
</dbReference>
<dbReference type="CDD" id="cd06324">
    <property type="entry name" value="PBP1_ABC_sugar_binding-like"/>
    <property type="match status" value="1"/>
</dbReference>
<gene>
    <name evidence="6" type="ORF">GCM10017161_32850</name>
</gene>
<dbReference type="Proteomes" id="UP000623842">
    <property type="component" value="Unassembled WGS sequence"/>
</dbReference>
<evidence type="ECO:0000313" key="7">
    <source>
        <dbReference type="Proteomes" id="UP000623842"/>
    </source>
</evidence>
<dbReference type="EMBL" id="BNCK01000008">
    <property type="protein sequence ID" value="GHG01543.1"/>
    <property type="molecule type" value="Genomic_DNA"/>
</dbReference>
<dbReference type="Gene3D" id="3.40.50.2300">
    <property type="match status" value="2"/>
</dbReference>
<name>A0A919EMV9_9GAMM</name>
<comment type="caution">
    <text evidence="6">The sequence shown here is derived from an EMBL/GenBank/DDBJ whole genome shotgun (WGS) entry which is preliminary data.</text>
</comment>
<dbReference type="SUPFAM" id="SSF53822">
    <property type="entry name" value="Periplasmic binding protein-like I"/>
    <property type="match status" value="1"/>
</dbReference>
<sequence length="366" mass="40591">MKCTLLKLLLGLSLISWTALADTLNVVFINPGHQSDNATGTFWSKVSLFMEAASEDLDINLTTFYADRNHIFMAQLTKEVKKQDPDFVILVNEKGKAVQMVKELAPLNVPIFMLLNTFDENEINAFSEAEKANIIGSLIPNNRAVGEKLADSLITTHLRKTAKPRLYMLAFKGDYATAASNERHQGLMDSLSKHKNIELVDVVVANWSEPQAYAKTSGLLKRVPIDIIWAANDPMAYGAKRATIEAKINYPITIGGINGDLHTSLFPLDVSYGGHMALGAYALVMLRDYQDKLLSDGQMHQNINVFSKLSKQEIIALNEAFSHGELSGYDFARFSLGHVNPVEFSFDKLPLVYSQPKLKVQVSPCP</sequence>
<dbReference type="GO" id="GO:0030313">
    <property type="term" value="C:cell envelope"/>
    <property type="evidence" value="ECO:0007669"/>
    <property type="project" value="UniProtKB-SubCell"/>
</dbReference>
<keyword evidence="3 4" id="KW-0732">Signal</keyword>
<evidence type="ECO:0000313" key="6">
    <source>
        <dbReference type="EMBL" id="GHG01543.1"/>
    </source>
</evidence>
<organism evidence="6 7">
    <name type="scientific">Thalassotalea marina</name>
    <dbReference type="NCBI Taxonomy" id="1673741"/>
    <lineage>
        <taxon>Bacteria</taxon>
        <taxon>Pseudomonadati</taxon>
        <taxon>Pseudomonadota</taxon>
        <taxon>Gammaproteobacteria</taxon>
        <taxon>Alteromonadales</taxon>
        <taxon>Colwelliaceae</taxon>
        <taxon>Thalassotalea</taxon>
    </lineage>
</organism>
<evidence type="ECO:0000256" key="1">
    <source>
        <dbReference type="ARBA" id="ARBA00004196"/>
    </source>
</evidence>
<reference evidence="6" key="1">
    <citation type="journal article" date="2014" name="Int. J. Syst. Evol. Microbiol.">
        <title>Complete genome sequence of Corynebacterium casei LMG S-19264T (=DSM 44701T), isolated from a smear-ripened cheese.</title>
        <authorList>
            <consortium name="US DOE Joint Genome Institute (JGI-PGF)"/>
            <person name="Walter F."/>
            <person name="Albersmeier A."/>
            <person name="Kalinowski J."/>
            <person name="Ruckert C."/>
        </authorList>
    </citation>
    <scope>NUCLEOTIDE SEQUENCE</scope>
    <source>
        <strain evidence="6">KCTC 42731</strain>
    </source>
</reference>
<dbReference type="InterPro" id="IPR025997">
    <property type="entry name" value="SBP_2_dom"/>
</dbReference>
<feature type="domain" description="Periplasmic binding protein" evidence="5">
    <location>
        <begin position="38"/>
        <end position="259"/>
    </location>
</feature>
<dbReference type="GO" id="GO:0030246">
    <property type="term" value="F:carbohydrate binding"/>
    <property type="evidence" value="ECO:0007669"/>
    <property type="project" value="UniProtKB-ARBA"/>
</dbReference>
<evidence type="ECO:0000256" key="3">
    <source>
        <dbReference type="ARBA" id="ARBA00022729"/>
    </source>
</evidence>
<evidence type="ECO:0000256" key="4">
    <source>
        <dbReference type="SAM" id="SignalP"/>
    </source>
</evidence>
<dbReference type="PANTHER" id="PTHR46847:SF2">
    <property type="entry name" value="ABC TRANSPORTER SUGAR-BINDING PROTEIN"/>
    <property type="match status" value="1"/>
</dbReference>
<keyword evidence="7" id="KW-1185">Reference proteome</keyword>
<dbReference type="AlphaFoldDB" id="A0A919EMV9"/>
<feature type="chain" id="PRO_5036699448" evidence="4">
    <location>
        <begin position="22"/>
        <end position="366"/>
    </location>
</feature>
<feature type="signal peptide" evidence="4">
    <location>
        <begin position="1"/>
        <end position="21"/>
    </location>
</feature>
<reference evidence="6" key="2">
    <citation type="submission" date="2020-09" db="EMBL/GenBank/DDBJ databases">
        <authorList>
            <person name="Sun Q."/>
            <person name="Kim S."/>
        </authorList>
    </citation>
    <scope>NUCLEOTIDE SEQUENCE</scope>
    <source>
        <strain evidence="6">KCTC 42731</strain>
    </source>
</reference>
<dbReference type="Pfam" id="PF13407">
    <property type="entry name" value="Peripla_BP_4"/>
    <property type="match status" value="1"/>
</dbReference>
<proteinExistence type="inferred from homology"/>